<dbReference type="GO" id="GO:0018784">
    <property type="term" value="F:(S)-2-haloacid dehalogenase activity"/>
    <property type="evidence" value="ECO:0007669"/>
    <property type="project" value="UniProtKB-UniRule"/>
</dbReference>
<dbReference type="InterPro" id="IPR051540">
    <property type="entry name" value="S-2-haloacid_dehalogenase"/>
</dbReference>
<comment type="caution">
    <text evidence="4">The sequence shown here is derived from an EMBL/GenBank/DDBJ whole genome shotgun (WGS) entry which is preliminary data.</text>
</comment>
<dbReference type="Pfam" id="PF00702">
    <property type="entry name" value="Hydrolase"/>
    <property type="match status" value="1"/>
</dbReference>
<dbReference type="SFLD" id="SFLDS00003">
    <property type="entry name" value="Haloacid_Dehalogenase"/>
    <property type="match status" value="1"/>
</dbReference>
<dbReference type="PANTHER" id="PTHR43316:SF3">
    <property type="entry name" value="HALOACID DEHALOGENASE, TYPE II (AFU_ORTHOLOGUE AFUA_2G07750)-RELATED"/>
    <property type="match status" value="1"/>
</dbReference>
<dbReference type="NCBIfam" id="TIGR01493">
    <property type="entry name" value="HAD-SF-IA-v2"/>
    <property type="match status" value="1"/>
</dbReference>
<accession>A0A2M8J1N8</accession>
<dbReference type="SFLD" id="SFLDF00045">
    <property type="entry name" value="2-haloacid_dehalogenase"/>
    <property type="match status" value="1"/>
</dbReference>
<dbReference type="CDD" id="cd02588">
    <property type="entry name" value="HAD_L2-DEX"/>
    <property type="match status" value="1"/>
</dbReference>
<dbReference type="EMBL" id="PGTB01000034">
    <property type="protein sequence ID" value="PJE36691.1"/>
    <property type="molecule type" value="Genomic_DNA"/>
</dbReference>
<protein>
    <recommendedName>
        <fullName evidence="3">(S)-2-haloacid dehalogenase</fullName>
        <ecNumber evidence="3">3.8.1.2</ecNumber>
    </recommendedName>
    <alternativeName>
        <fullName evidence="3">2-haloalkanoic acid dehalogenase</fullName>
    </alternativeName>
    <alternativeName>
        <fullName evidence="3">Halocarboxylic acid halidohydrolase</fullName>
    </alternativeName>
    <alternativeName>
        <fullName evidence="3">L-2-haloacid dehalogenase</fullName>
    </alternativeName>
</protein>
<keyword evidence="5" id="KW-1185">Reference proteome</keyword>
<comment type="similarity">
    <text evidence="1 3">Belongs to the HAD-like hydrolase superfamily. S-2-haloalkanoic acid dehalogenase family.</text>
</comment>
<dbReference type="PANTHER" id="PTHR43316">
    <property type="entry name" value="HYDROLASE, HALOACID DELAHOGENASE-RELATED"/>
    <property type="match status" value="1"/>
</dbReference>
<dbReference type="Proteomes" id="UP000231553">
    <property type="component" value="Unassembled WGS sequence"/>
</dbReference>
<dbReference type="InterPro" id="IPR006439">
    <property type="entry name" value="HAD-SF_hydro_IA"/>
</dbReference>
<dbReference type="SFLD" id="SFLDG01135">
    <property type="entry name" value="C1.5.6:_HAD__Beta-PGM__Phospha"/>
    <property type="match status" value="1"/>
</dbReference>
<name>A0A2M8J1N8_9RHOB</name>
<dbReference type="InterPro" id="IPR023214">
    <property type="entry name" value="HAD_sf"/>
</dbReference>
<sequence length="228" mass="24878">MPITTCIFDAYGTLFDVAAAARQAAQEPAHAKLRETWAEVAAHWRLKQLQYTWLRAVMDQHADFWGVTQNGLDWALEAAGLQGDAALRQRLLDLYWELQCYPEVPEMLAALRTGGRQTAILSNGSPAMLDGAVRSAGIAHVLDDILSVESVGVFKPDSRVYDLVGARFGCAPEEVLFVSSNGWDAAAASCYGFRTAWVNRAGEPVDRLPWTPDTILSDLTTIPAEAGL</sequence>
<dbReference type="RefSeq" id="WP_100162540.1">
    <property type="nucleotide sequence ID" value="NZ_PGTB01000034.1"/>
</dbReference>
<organism evidence="4 5">
    <name type="scientific">Pseudooceanicola lipolyticus</name>
    <dbReference type="NCBI Taxonomy" id="2029104"/>
    <lineage>
        <taxon>Bacteria</taxon>
        <taxon>Pseudomonadati</taxon>
        <taxon>Pseudomonadota</taxon>
        <taxon>Alphaproteobacteria</taxon>
        <taxon>Rhodobacterales</taxon>
        <taxon>Paracoccaceae</taxon>
        <taxon>Pseudooceanicola</taxon>
    </lineage>
</organism>
<evidence type="ECO:0000313" key="4">
    <source>
        <dbReference type="EMBL" id="PJE36691.1"/>
    </source>
</evidence>
<evidence type="ECO:0000256" key="3">
    <source>
        <dbReference type="RuleBase" id="RU368077"/>
    </source>
</evidence>
<dbReference type="SUPFAM" id="SSF56784">
    <property type="entry name" value="HAD-like"/>
    <property type="match status" value="1"/>
</dbReference>
<dbReference type="Gene3D" id="1.10.150.240">
    <property type="entry name" value="Putative phosphatase, domain 2"/>
    <property type="match status" value="1"/>
</dbReference>
<gene>
    <name evidence="4" type="ORF">CVM52_10840</name>
</gene>
<dbReference type="OrthoDB" id="7989657at2"/>
<keyword evidence="2 3" id="KW-0378">Hydrolase</keyword>
<dbReference type="Gene3D" id="3.40.50.1000">
    <property type="entry name" value="HAD superfamily/HAD-like"/>
    <property type="match status" value="1"/>
</dbReference>
<proteinExistence type="inferred from homology"/>
<dbReference type="PRINTS" id="PR00413">
    <property type="entry name" value="HADHALOGNASE"/>
</dbReference>
<evidence type="ECO:0000256" key="1">
    <source>
        <dbReference type="ARBA" id="ARBA00008106"/>
    </source>
</evidence>
<dbReference type="InterPro" id="IPR036412">
    <property type="entry name" value="HAD-like_sf"/>
</dbReference>
<dbReference type="InterPro" id="IPR023198">
    <property type="entry name" value="PGP-like_dom2"/>
</dbReference>
<evidence type="ECO:0000313" key="5">
    <source>
        <dbReference type="Proteomes" id="UP000231553"/>
    </source>
</evidence>
<evidence type="ECO:0000256" key="2">
    <source>
        <dbReference type="ARBA" id="ARBA00022801"/>
    </source>
</evidence>
<dbReference type="EC" id="3.8.1.2" evidence="3"/>
<dbReference type="AlphaFoldDB" id="A0A2M8J1N8"/>
<dbReference type="InterPro" id="IPR006328">
    <property type="entry name" value="2-HAD"/>
</dbReference>
<comment type="catalytic activity">
    <reaction evidence="3">
        <text>an (S)-2-haloacid + H2O = a (2R)-2-hydroxycarboxylate + a halide anion + H(+)</text>
        <dbReference type="Rhea" id="RHEA:11192"/>
        <dbReference type="ChEBI" id="CHEBI:15377"/>
        <dbReference type="ChEBI" id="CHEBI:15378"/>
        <dbReference type="ChEBI" id="CHEBI:16042"/>
        <dbReference type="ChEBI" id="CHEBI:58314"/>
        <dbReference type="ChEBI" id="CHEBI:137405"/>
        <dbReference type="EC" id="3.8.1.2"/>
    </reaction>
</comment>
<comment type="function">
    <text evidence="3">Catalyzes the hydrolytic dehalogenation of small (S)-2-haloalkanoic acids to yield the corresponding (R)-2-hydroxyalkanoic acids.</text>
</comment>
<reference evidence="4 5" key="1">
    <citation type="journal article" date="2018" name="Int. J. Syst. Evol. Microbiol.">
        <title>Pseudooceanicola lipolyticus sp. nov., a marine alphaproteobacterium, reclassification of Oceanicola flagellatus as Pseudooceanicola flagellatus comb. nov. and emended description of the genus Pseudooceanicola.</title>
        <authorList>
            <person name="Huang M.-M."/>
            <person name="Guo L.-L."/>
            <person name="Wu Y.-H."/>
            <person name="Lai Q.-L."/>
            <person name="Shao Z.-Z."/>
            <person name="Wang C.-S."/>
            <person name="Wu M."/>
            <person name="Xu X.-W."/>
        </authorList>
    </citation>
    <scope>NUCLEOTIDE SEQUENCE [LARGE SCALE GENOMIC DNA]</scope>
    <source>
        <strain evidence="4 5">157</strain>
    </source>
</reference>
<dbReference type="SFLD" id="SFLDG01129">
    <property type="entry name" value="C1.5:_HAD__Beta-PGM__Phosphata"/>
    <property type="match status" value="1"/>
</dbReference>
<dbReference type="NCBIfam" id="TIGR01428">
    <property type="entry name" value="HAD_type_II"/>
    <property type="match status" value="1"/>
</dbReference>